<dbReference type="PROSITE" id="PS51186">
    <property type="entry name" value="GNAT"/>
    <property type="match status" value="1"/>
</dbReference>
<dbReference type="Gene3D" id="3.40.630.30">
    <property type="match status" value="1"/>
</dbReference>
<organism evidence="5 6">
    <name type="scientific">Streptomyces palmae</name>
    <dbReference type="NCBI Taxonomy" id="1701085"/>
    <lineage>
        <taxon>Bacteria</taxon>
        <taxon>Bacillati</taxon>
        <taxon>Actinomycetota</taxon>
        <taxon>Actinomycetes</taxon>
        <taxon>Kitasatosporales</taxon>
        <taxon>Streptomycetaceae</taxon>
        <taxon>Streptomyces</taxon>
    </lineage>
</organism>
<name>A0A4Z0HE83_9ACTN</name>
<evidence type="ECO:0000259" key="4">
    <source>
        <dbReference type="PROSITE" id="PS51186"/>
    </source>
</evidence>
<protein>
    <submittedName>
        <fullName evidence="5">N-acetyltransferase</fullName>
    </submittedName>
</protein>
<keyword evidence="2" id="KW-0012">Acyltransferase</keyword>
<dbReference type="AlphaFoldDB" id="A0A4Z0HE83"/>
<dbReference type="EMBL" id="SRID01000056">
    <property type="protein sequence ID" value="TGB13986.1"/>
    <property type="molecule type" value="Genomic_DNA"/>
</dbReference>
<evidence type="ECO:0000256" key="2">
    <source>
        <dbReference type="ARBA" id="ARBA00023315"/>
    </source>
</evidence>
<comment type="similarity">
    <text evidence="3">Belongs to the acetyltransferase family. RimJ subfamily.</text>
</comment>
<comment type="caution">
    <text evidence="5">The sequence shown here is derived from an EMBL/GenBank/DDBJ whole genome shotgun (WGS) entry which is preliminary data.</text>
</comment>
<dbReference type="InterPro" id="IPR016181">
    <property type="entry name" value="Acyl_CoA_acyltransferase"/>
</dbReference>
<evidence type="ECO:0000256" key="3">
    <source>
        <dbReference type="ARBA" id="ARBA00038502"/>
    </source>
</evidence>
<dbReference type="RefSeq" id="WP_135338444.1">
    <property type="nucleotide sequence ID" value="NZ_JBHLTX010000036.1"/>
</dbReference>
<evidence type="ECO:0000313" key="6">
    <source>
        <dbReference type="Proteomes" id="UP000297948"/>
    </source>
</evidence>
<dbReference type="GO" id="GO:0008999">
    <property type="term" value="F:protein-N-terminal-alanine acetyltransferase activity"/>
    <property type="evidence" value="ECO:0007669"/>
    <property type="project" value="TreeGrafter"/>
</dbReference>
<evidence type="ECO:0000256" key="1">
    <source>
        <dbReference type="ARBA" id="ARBA00022679"/>
    </source>
</evidence>
<sequence>MDLPPIPLADRIRLRPVALDDAEGLCRAYLRNQDHLRPWDPARDARFYTPEGQADRVRDQLAERDAGRMLPWVLDDGERLLGTVTLTNIVQGPFRNAYLGYWIDAEHNGRGLASASVQAVLRVADEGLGLHRVEASTLIENTGSQRVLRKNGFEQIGTAPNYLHINGAWRDHLLFHRVLNDRPPV</sequence>
<proteinExistence type="inferred from homology"/>
<dbReference type="Proteomes" id="UP000297948">
    <property type="component" value="Unassembled WGS sequence"/>
</dbReference>
<dbReference type="PANTHER" id="PTHR43792:SF8">
    <property type="entry name" value="[RIBOSOMAL PROTEIN US5]-ALANINE N-ACETYLTRANSFERASE"/>
    <property type="match status" value="1"/>
</dbReference>
<dbReference type="Pfam" id="PF13302">
    <property type="entry name" value="Acetyltransf_3"/>
    <property type="match status" value="1"/>
</dbReference>
<dbReference type="SUPFAM" id="SSF55729">
    <property type="entry name" value="Acyl-CoA N-acyltransferases (Nat)"/>
    <property type="match status" value="1"/>
</dbReference>
<reference evidence="5 6" key="1">
    <citation type="submission" date="2019-03" db="EMBL/GenBank/DDBJ databases">
        <authorList>
            <person name="Gonzalez-Pimentel J.L."/>
        </authorList>
    </citation>
    <scope>NUCLEOTIDE SEQUENCE [LARGE SCALE GENOMIC DNA]</scope>
    <source>
        <strain evidence="5 6">JCM 31289</strain>
    </source>
</reference>
<dbReference type="InterPro" id="IPR051531">
    <property type="entry name" value="N-acetyltransferase"/>
</dbReference>
<dbReference type="GO" id="GO:0005737">
    <property type="term" value="C:cytoplasm"/>
    <property type="evidence" value="ECO:0007669"/>
    <property type="project" value="TreeGrafter"/>
</dbReference>
<accession>A0A4Z0HE83</accession>
<dbReference type="PANTHER" id="PTHR43792">
    <property type="entry name" value="GNAT FAMILY, PUTATIVE (AFU_ORTHOLOGUE AFUA_3G00765)-RELATED-RELATED"/>
    <property type="match status" value="1"/>
</dbReference>
<evidence type="ECO:0000313" key="5">
    <source>
        <dbReference type="EMBL" id="TGB13986.1"/>
    </source>
</evidence>
<keyword evidence="6" id="KW-1185">Reference proteome</keyword>
<dbReference type="InterPro" id="IPR000182">
    <property type="entry name" value="GNAT_dom"/>
</dbReference>
<keyword evidence="1 5" id="KW-0808">Transferase</keyword>
<gene>
    <name evidence="5" type="ORF">E4099_08975</name>
</gene>
<feature type="domain" description="N-acetyltransferase" evidence="4">
    <location>
        <begin position="12"/>
        <end position="176"/>
    </location>
</feature>
<dbReference type="OrthoDB" id="5242221at2"/>